<dbReference type="RefSeq" id="WP_146595529.1">
    <property type="nucleotide sequence ID" value="NZ_SJPT01000005.1"/>
</dbReference>
<organism evidence="1 2">
    <name type="scientific">Novipirellula galeiformis</name>
    <dbReference type="NCBI Taxonomy" id="2528004"/>
    <lineage>
        <taxon>Bacteria</taxon>
        <taxon>Pseudomonadati</taxon>
        <taxon>Planctomycetota</taxon>
        <taxon>Planctomycetia</taxon>
        <taxon>Pirellulales</taxon>
        <taxon>Pirellulaceae</taxon>
        <taxon>Novipirellula</taxon>
    </lineage>
</organism>
<evidence type="ECO:0000313" key="2">
    <source>
        <dbReference type="Proteomes" id="UP000316304"/>
    </source>
</evidence>
<protein>
    <submittedName>
        <fullName evidence="1">Uncharacterized protein</fullName>
    </submittedName>
</protein>
<dbReference type="OrthoDB" id="292725at2"/>
<comment type="caution">
    <text evidence="1">The sequence shown here is derived from an EMBL/GenBank/DDBJ whole genome shotgun (WGS) entry which is preliminary data.</text>
</comment>
<dbReference type="EMBL" id="SJPT01000005">
    <property type="protein sequence ID" value="TWU22350.1"/>
    <property type="molecule type" value="Genomic_DNA"/>
</dbReference>
<proteinExistence type="predicted"/>
<name>A0A5C6CCM3_9BACT</name>
<accession>A0A5C6CCM3</accession>
<reference evidence="1 2" key="1">
    <citation type="submission" date="2019-02" db="EMBL/GenBank/DDBJ databases">
        <title>Deep-cultivation of Planctomycetes and their phenomic and genomic characterization uncovers novel biology.</title>
        <authorList>
            <person name="Wiegand S."/>
            <person name="Jogler M."/>
            <person name="Boedeker C."/>
            <person name="Pinto D."/>
            <person name="Vollmers J."/>
            <person name="Rivas-Marin E."/>
            <person name="Kohn T."/>
            <person name="Peeters S.H."/>
            <person name="Heuer A."/>
            <person name="Rast P."/>
            <person name="Oberbeckmann S."/>
            <person name="Bunk B."/>
            <person name="Jeske O."/>
            <person name="Meyerdierks A."/>
            <person name="Storesund J.E."/>
            <person name="Kallscheuer N."/>
            <person name="Luecker S."/>
            <person name="Lage O.M."/>
            <person name="Pohl T."/>
            <person name="Merkel B.J."/>
            <person name="Hornburger P."/>
            <person name="Mueller R.-W."/>
            <person name="Bruemmer F."/>
            <person name="Labrenz M."/>
            <person name="Spormann A.M."/>
            <person name="Op Den Camp H."/>
            <person name="Overmann J."/>
            <person name="Amann R."/>
            <person name="Jetten M.S.M."/>
            <person name="Mascher T."/>
            <person name="Medema M.H."/>
            <person name="Devos D.P."/>
            <person name="Kaster A.-K."/>
            <person name="Ovreas L."/>
            <person name="Rohde M."/>
            <person name="Galperin M.Y."/>
            <person name="Jogler C."/>
        </authorList>
    </citation>
    <scope>NUCLEOTIDE SEQUENCE [LARGE SCALE GENOMIC DNA]</scope>
    <source>
        <strain evidence="1 2">Pla52o</strain>
    </source>
</reference>
<keyword evidence="2" id="KW-1185">Reference proteome</keyword>
<evidence type="ECO:0000313" key="1">
    <source>
        <dbReference type="EMBL" id="TWU22350.1"/>
    </source>
</evidence>
<dbReference type="Proteomes" id="UP000316304">
    <property type="component" value="Unassembled WGS sequence"/>
</dbReference>
<gene>
    <name evidence="1" type="ORF">Pla52o_34060</name>
</gene>
<sequence>MSDDDLVPLFGQMMTRDWAEALIAEQSDTVVRDADGSYVRIPYGSETFRTPIESRNGPCRHCSTIHGKLHSFDCDYEQCPKCNFQLMTCDCEFIGHEWREE</sequence>
<dbReference type="AlphaFoldDB" id="A0A5C6CCM3"/>